<dbReference type="EMBL" id="JAEPRC010000030">
    <property type="protein sequence ID" value="KAG2214051.1"/>
    <property type="molecule type" value="Genomic_DNA"/>
</dbReference>
<organism evidence="2 3">
    <name type="scientific">Mucor plumbeus</name>
    <dbReference type="NCBI Taxonomy" id="97098"/>
    <lineage>
        <taxon>Eukaryota</taxon>
        <taxon>Fungi</taxon>
        <taxon>Fungi incertae sedis</taxon>
        <taxon>Mucoromycota</taxon>
        <taxon>Mucoromycotina</taxon>
        <taxon>Mucoromycetes</taxon>
        <taxon>Mucorales</taxon>
        <taxon>Mucorineae</taxon>
        <taxon>Mucoraceae</taxon>
        <taxon>Mucor</taxon>
    </lineage>
</organism>
<feature type="region of interest" description="Disordered" evidence="1">
    <location>
        <begin position="174"/>
        <end position="276"/>
    </location>
</feature>
<comment type="caution">
    <text evidence="2">The sequence shown here is derived from an EMBL/GenBank/DDBJ whole genome shotgun (WGS) entry which is preliminary data.</text>
</comment>
<protein>
    <submittedName>
        <fullName evidence="2">Uncharacterized protein</fullName>
    </submittedName>
</protein>
<dbReference type="Pfam" id="PF10309">
    <property type="entry name" value="NCBP3"/>
    <property type="match status" value="1"/>
</dbReference>
<feature type="compositionally biased region" description="Basic and acidic residues" evidence="1">
    <location>
        <begin position="259"/>
        <end position="269"/>
    </location>
</feature>
<dbReference type="OrthoDB" id="422106at2759"/>
<dbReference type="AlphaFoldDB" id="A0A8H7RQK9"/>
<dbReference type="InterPro" id="IPR019416">
    <property type="entry name" value="NCBP3"/>
</dbReference>
<evidence type="ECO:0000256" key="1">
    <source>
        <dbReference type="SAM" id="MobiDB-lite"/>
    </source>
</evidence>
<feature type="compositionally biased region" description="Basic and acidic residues" evidence="1">
    <location>
        <begin position="176"/>
        <end position="243"/>
    </location>
</feature>
<dbReference type="Proteomes" id="UP000650833">
    <property type="component" value="Unassembled WGS sequence"/>
</dbReference>
<evidence type="ECO:0000313" key="3">
    <source>
        <dbReference type="Proteomes" id="UP000650833"/>
    </source>
</evidence>
<gene>
    <name evidence="2" type="ORF">INT46_004966</name>
</gene>
<dbReference type="GO" id="GO:0003729">
    <property type="term" value="F:mRNA binding"/>
    <property type="evidence" value="ECO:0007669"/>
    <property type="project" value="InterPro"/>
</dbReference>
<dbReference type="GO" id="GO:0005634">
    <property type="term" value="C:nucleus"/>
    <property type="evidence" value="ECO:0007669"/>
    <property type="project" value="TreeGrafter"/>
</dbReference>
<evidence type="ECO:0000313" key="2">
    <source>
        <dbReference type="EMBL" id="KAG2214051.1"/>
    </source>
</evidence>
<dbReference type="PANTHER" id="PTHR16291">
    <property type="entry name" value="NUCLEAR CAP-BINDING PROTEIN SUBUNIT 3"/>
    <property type="match status" value="1"/>
</dbReference>
<dbReference type="GO" id="GO:0000340">
    <property type="term" value="F:RNA 7-methylguanosine cap binding"/>
    <property type="evidence" value="ECO:0007669"/>
    <property type="project" value="InterPro"/>
</dbReference>
<accession>A0A8H7RQK9</accession>
<sequence length="276" mass="31477">MDLDLELDAQLEAELIADLETTADNNINNNNTTTTTTTEIDVKPSFDKMLVADELVDRFEALPRRTAIFLHGVDDMSTADITKYANSPLLIKVEWINDSSCNLAFKTEQDALQVAQTLLSQPVPELDHRTLVAAKPFENHTLSIRISTDEDVKERGARERSRYYLLHGVEDQSLSEVRKEARKAHLERMQKNGGDGRDVFSRLGAKKEPTPNERRSRDRSRSPTRNDSRNVKRERSVEREIPQHLKSRLGPAKTENAVTEEKTRDQKDDLVEDEIL</sequence>
<keyword evidence="3" id="KW-1185">Reference proteome</keyword>
<proteinExistence type="predicted"/>
<reference evidence="2" key="1">
    <citation type="submission" date="2020-12" db="EMBL/GenBank/DDBJ databases">
        <title>Metabolic potential, ecology and presence of endohyphal bacteria is reflected in genomic diversity of Mucoromycotina.</title>
        <authorList>
            <person name="Muszewska A."/>
            <person name="Okrasinska A."/>
            <person name="Steczkiewicz K."/>
            <person name="Drgas O."/>
            <person name="Orlowska M."/>
            <person name="Perlinska-Lenart U."/>
            <person name="Aleksandrzak-Piekarczyk T."/>
            <person name="Szatraj K."/>
            <person name="Zielenkiewicz U."/>
            <person name="Pilsyk S."/>
            <person name="Malc E."/>
            <person name="Mieczkowski P."/>
            <person name="Kruszewska J.S."/>
            <person name="Biernat P."/>
            <person name="Pawlowska J."/>
        </authorList>
    </citation>
    <scope>NUCLEOTIDE SEQUENCE</scope>
    <source>
        <strain evidence="2">CBS 226.32</strain>
    </source>
</reference>
<name>A0A8H7RQK9_9FUNG</name>
<dbReference type="PANTHER" id="PTHR16291:SF0">
    <property type="entry name" value="NUCLEAR CAP-BINDING PROTEIN SUBUNIT 3"/>
    <property type="match status" value="1"/>
</dbReference>